<evidence type="ECO:0000259" key="3">
    <source>
        <dbReference type="PROSITE" id="PS50011"/>
    </source>
</evidence>
<dbReference type="InterPro" id="IPR017441">
    <property type="entry name" value="Protein_kinase_ATP_BS"/>
</dbReference>
<keyword evidence="4" id="KW-0418">Kinase</keyword>
<reference evidence="4 5" key="1">
    <citation type="submission" date="2016-08" db="EMBL/GenBank/DDBJ databases">
        <title>Complete genome sequence of Fictibacillus arsenicus G25-54, a strain with toxicity to nematodes and a potential arsenic-resistance activity.</title>
        <authorList>
            <person name="Zheng Z."/>
        </authorList>
    </citation>
    <scope>NUCLEOTIDE SEQUENCE [LARGE SCALE GENOMIC DNA]</scope>
    <source>
        <strain evidence="4 5">G25-54</strain>
    </source>
</reference>
<dbReference type="AlphaFoldDB" id="A0A1B1YZ76"/>
<evidence type="ECO:0000256" key="2">
    <source>
        <dbReference type="SAM" id="Phobius"/>
    </source>
</evidence>
<feature type="binding site" evidence="1">
    <location>
        <position position="56"/>
    </location>
    <ligand>
        <name>ATP</name>
        <dbReference type="ChEBI" id="CHEBI:30616"/>
    </ligand>
</feature>
<dbReference type="GO" id="GO:0005737">
    <property type="term" value="C:cytoplasm"/>
    <property type="evidence" value="ECO:0007669"/>
    <property type="project" value="TreeGrafter"/>
</dbReference>
<name>A0A1B1YZ76_9BACL</name>
<dbReference type="SMART" id="SM00220">
    <property type="entry name" value="S_TKc"/>
    <property type="match status" value="1"/>
</dbReference>
<dbReference type="KEGG" id="far:ABE41_000355"/>
<accession>A0A1B1YZ76</accession>
<evidence type="ECO:0000256" key="1">
    <source>
        <dbReference type="PROSITE-ProRule" id="PRU10141"/>
    </source>
</evidence>
<dbReference type="PROSITE" id="PS00107">
    <property type="entry name" value="PROTEIN_KINASE_ATP"/>
    <property type="match status" value="1"/>
</dbReference>
<dbReference type="GO" id="GO:0004674">
    <property type="term" value="F:protein serine/threonine kinase activity"/>
    <property type="evidence" value="ECO:0007669"/>
    <property type="project" value="UniProtKB-KW"/>
</dbReference>
<dbReference type="EMBL" id="CP016761">
    <property type="protein sequence ID" value="ANX10493.1"/>
    <property type="molecule type" value="Genomic_DNA"/>
</dbReference>
<keyword evidence="4" id="KW-0808">Transferase</keyword>
<keyword evidence="2" id="KW-0472">Membrane</keyword>
<organism evidence="4 5">
    <name type="scientific">Fictibacillus arsenicus</name>
    <dbReference type="NCBI Taxonomy" id="255247"/>
    <lineage>
        <taxon>Bacteria</taxon>
        <taxon>Bacillati</taxon>
        <taxon>Bacillota</taxon>
        <taxon>Bacilli</taxon>
        <taxon>Bacillales</taxon>
        <taxon>Fictibacillaceae</taxon>
        <taxon>Fictibacillus</taxon>
    </lineage>
</organism>
<dbReference type="InterPro" id="IPR011009">
    <property type="entry name" value="Kinase-like_dom_sf"/>
</dbReference>
<feature type="transmembrane region" description="Helical" evidence="2">
    <location>
        <begin position="303"/>
        <end position="323"/>
    </location>
</feature>
<protein>
    <submittedName>
        <fullName evidence="4">Serine/threonine protein kinase</fullName>
    </submittedName>
</protein>
<dbReference type="Pfam" id="PF00069">
    <property type="entry name" value="Pkinase"/>
    <property type="match status" value="1"/>
</dbReference>
<dbReference type="GO" id="GO:0005524">
    <property type="term" value="F:ATP binding"/>
    <property type="evidence" value="ECO:0007669"/>
    <property type="project" value="UniProtKB-UniRule"/>
</dbReference>
<dbReference type="PANTHER" id="PTHR44167">
    <property type="entry name" value="OVARIAN-SPECIFIC SERINE/THREONINE-PROTEIN KINASE LOK-RELATED"/>
    <property type="match status" value="1"/>
</dbReference>
<gene>
    <name evidence="4" type="ORF">ABE41_000355</name>
</gene>
<keyword evidence="4" id="KW-0723">Serine/threonine-protein kinase</keyword>
<evidence type="ECO:0000313" key="5">
    <source>
        <dbReference type="Proteomes" id="UP000077412"/>
    </source>
</evidence>
<proteinExistence type="predicted"/>
<keyword evidence="2" id="KW-1133">Transmembrane helix</keyword>
<dbReference type="PANTHER" id="PTHR44167:SF31">
    <property type="entry name" value="PROTEIN CBG02007"/>
    <property type="match status" value="1"/>
</dbReference>
<keyword evidence="2" id="KW-0812">Transmembrane</keyword>
<feature type="domain" description="Protein kinase" evidence="3">
    <location>
        <begin position="29"/>
        <end position="304"/>
    </location>
</feature>
<dbReference type="Gene3D" id="1.10.510.10">
    <property type="entry name" value="Transferase(Phosphotransferase) domain 1"/>
    <property type="match status" value="1"/>
</dbReference>
<sequence>MMPQDISKSPVCNLAAGEEIRGKWNHLIYRIHRRLGYGATGAVYLADSIKGTVALKIGHDQMSITSEVNVLKRFSKVQGKVLGPSLINVDDWQTRSGTYPFYAMEYLKGETLFDFMRPKSSEWAGILLVQLLTDLHTLHQAGWAFGDLKPDNLLVTGPPYRIRWIDVGGTTVMDRSIKEYTEFFDRGYWGKGSRKAEPSYDLFSAGMVMVNLAYPSRFTKKSDPDRQMQDVRKNSPMLRPYADILEKAWNGKYRYAEEMRNELVLLLNEKDKRSVQQNKKPAVQKSAVQKQTRQSQKKKQKSFFVETFLVFTFVFVVYLFYMLGQTM</sequence>
<keyword evidence="1" id="KW-0067">ATP-binding</keyword>
<dbReference type="RefSeq" id="WP_066285437.1">
    <property type="nucleotide sequence ID" value="NZ_CP016761.1"/>
</dbReference>
<dbReference type="PROSITE" id="PS50011">
    <property type="entry name" value="PROTEIN_KINASE_DOM"/>
    <property type="match status" value="1"/>
</dbReference>
<dbReference type="Proteomes" id="UP000077412">
    <property type="component" value="Chromosome"/>
</dbReference>
<keyword evidence="1" id="KW-0547">Nucleotide-binding</keyword>
<dbReference type="SUPFAM" id="SSF56112">
    <property type="entry name" value="Protein kinase-like (PK-like)"/>
    <property type="match status" value="1"/>
</dbReference>
<evidence type="ECO:0000313" key="4">
    <source>
        <dbReference type="EMBL" id="ANX10493.1"/>
    </source>
</evidence>
<dbReference type="InterPro" id="IPR000719">
    <property type="entry name" value="Prot_kinase_dom"/>
</dbReference>
<keyword evidence="5" id="KW-1185">Reference proteome</keyword>
<dbReference type="STRING" id="255247.ABE41_000355"/>